<dbReference type="GO" id="GO:0005509">
    <property type="term" value="F:calcium ion binding"/>
    <property type="evidence" value="ECO:0007669"/>
    <property type="project" value="InterPro"/>
</dbReference>
<dbReference type="InterPro" id="IPR002048">
    <property type="entry name" value="EF_hand_dom"/>
</dbReference>
<dbReference type="AlphaFoldDB" id="A0AAV2HDV8"/>
<gene>
    <name evidence="2" type="ORF">GSLYS_00005637001</name>
</gene>
<evidence type="ECO:0000313" key="2">
    <source>
        <dbReference type="EMBL" id="CAL1531542.1"/>
    </source>
</evidence>
<dbReference type="SUPFAM" id="SSF47473">
    <property type="entry name" value="EF-hand"/>
    <property type="match status" value="1"/>
</dbReference>
<accession>A0AAV2HDV8</accession>
<proteinExistence type="predicted"/>
<evidence type="ECO:0000259" key="1">
    <source>
        <dbReference type="PROSITE" id="PS50222"/>
    </source>
</evidence>
<dbReference type="EMBL" id="CAXITT010000092">
    <property type="protein sequence ID" value="CAL1531542.1"/>
    <property type="molecule type" value="Genomic_DNA"/>
</dbReference>
<dbReference type="Gene3D" id="1.10.238.10">
    <property type="entry name" value="EF-hand"/>
    <property type="match status" value="1"/>
</dbReference>
<feature type="domain" description="EF-hand" evidence="1">
    <location>
        <begin position="28"/>
        <end position="63"/>
    </location>
</feature>
<keyword evidence="3" id="KW-1185">Reference proteome</keyword>
<protein>
    <recommendedName>
        <fullName evidence="1">EF-hand domain-containing protein</fullName>
    </recommendedName>
</protein>
<dbReference type="Proteomes" id="UP001497497">
    <property type="component" value="Unassembled WGS sequence"/>
</dbReference>
<evidence type="ECO:0000313" key="3">
    <source>
        <dbReference type="Proteomes" id="UP001497497"/>
    </source>
</evidence>
<name>A0AAV2HDV8_LYMST</name>
<dbReference type="InterPro" id="IPR011992">
    <property type="entry name" value="EF-hand-dom_pair"/>
</dbReference>
<sequence length="63" mass="7491">MFSKYQTGVARRLKKPEALAMLMNEFALNEIEAQIFFQIFDKDQNEVLSLWEFRQFNQTVGTK</sequence>
<comment type="caution">
    <text evidence="2">The sequence shown here is derived from an EMBL/GenBank/DDBJ whole genome shotgun (WGS) entry which is preliminary data.</text>
</comment>
<reference evidence="2 3" key="1">
    <citation type="submission" date="2024-04" db="EMBL/GenBank/DDBJ databases">
        <authorList>
            <consortium name="Genoscope - CEA"/>
            <person name="William W."/>
        </authorList>
    </citation>
    <scope>NUCLEOTIDE SEQUENCE [LARGE SCALE GENOMIC DNA]</scope>
</reference>
<dbReference type="PROSITE" id="PS50222">
    <property type="entry name" value="EF_HAND_2"/>
    <property type="match status" value="1"/>
</dbReference>
<organism evidence="2 3">
    <name type="scientific">Lymnaea stagnalis</name>
    <name type="common">Great pond snail</name>
    <name type="synonym">Helix stagnalis</name>
    <dbReference type="NCBI Taxonomy" id="6523"/>
    <lineage>
        <taxon>Eukaryota</taxon>
        <taxon>Metazoa</taxon>
        <taxon>Spiralia</taxon>
        <taxon>Lophotrochozoa</taxon>
        <taxon>Mollusca</taxon>
        <taxon>Gastropoda</taxon>
        <taxon>Heterobranchia</taxon>
        <taxon>Euthyneura</taxon>
        <taxon>Panpulmonata</taxon>
        <taxon>Hygrophila</taxon>
        <taxon>Lymnaeoidea</taxon>
        <taxon>Lymnaeidae</taxon>
        <taxon>Lymnaea</taxon>
    </lineage>
</organism>